<dbReference type="GeneID" id="36404079"/>
<dbReference type="Pfam" id="PF07727">
    <property type="entry name" value="RVT_2"/>
    <property type="match status" value="1"/>
</dbReference>
<keyword evidence="3" id="KW-1185">Reference proteome</keyword>
<evidence type="ECO:0000313" key="3">
    <source>
        <dbReference type="Proteomes" id="UP000054928"/>
    </source>
</evidence>
<reference evidence="3" key="1">
    <citation type="submission" date="2014-09" db="EMBL/GenBank/DDBJ databases">
        <authorList>
            <person name="Sharma Rahul"/>
            <person name="Thines Marco"/>
        </authorList>
    </citation>
    <scope>NUCLEOTIDE SEQUENCE [LARGE SCALE GENOMIC DNA]</scope>
</reference>
<accession>A0A0P1AF04</accession>
<keyword evidence="2" id="KW-0695">RNA-directed DNA polymerase</keyword>
<evidence type="ECO:0000313" key="2">
    <source>
        <dbReference type="EMBL" id="CEG38982.1"/>
    </source>
</evidence>
<evidence type="ECO:0000259" key="1">
    <source>
        <dbReference type="Pfam" id="PF07727"/>
    </source>
</evidence>
<keyword evidence="2" id="KW-0548">Nucleotidyltransferase</keyword>
<keyword evidence="2" id="KW-0808">Transferase</keyword>
<dbReference type="GO" id="GO:0003964">
    <property type="term" value="F:RNA-directed DNA polymerase activity"/>
    <property type="evidence" value="ECO:0007669"/>
    <property type="project" value="UniProtKB-KW"/>
</dbReference>
<dbReference type="OMA" id="FEMDDCK"/>
<organism evidence="2 3">
    <name type="scientific">Plasmopara halstedii</name>
    <name type="common">Downy mildew of sunflower</name>
    <dbReference type="NCBI Taxonomy" id="4781"/>
    <lineage>
        <taxon>Eukaryota</taxon>
        <taxon>Sar</taxon>
        <taxon>Stramenopiles</taxon>
        <taxon>Oomycota</taxon>
        <taxon>Peronosporomycetes</taxon>
        <taxon>Peronosporales</taxon>
        <taxon>Peronosporaceae</taxon>
        <taxon>Plasmopara</taxon>
    </lineage>
</organism>
<protein>
    <submittedName>
        <fullName evidence="2">FOG: Transposon-encoded proteins with TYA, reverse transcriptase, integrase domains in various combinations</fullName>
    </submittedName>
</protein>
<dbReference type="STRING" id="4781.A0A0P1AF04"/>
<feature type="domain" description="Reverse transcriptase Ty1/copia-type" evidence="1">
    <location>
        <begin position="6"/>
        <end position="88"/>
    </location>
</feature>
<proteinExistence type="predicted"/>
<dbReference type="EMBL" id="CCYD01000322">
    <property type="protein sequence ID" value="CEG38982.1"/>
    <property type="molecule type" value="Genomic_DNA"/>
</dbReference>
<dbReference type="InterPro" id="IPR013103">
    <property type="entry name" value="RVT_2"/>
</dbReference>
<dbReference type="Proteomes" id="UP000054928">
    <property type="component" value="Unassembled WGS sequence"/>
</dbReference>
<dbReference type="OrthoDB" id="661927at2759"/>
<name>A0A0P1AF04_PLAHL</name>
<dbReference type="AlphaFoldDB" id="A0A0P1AF04"/>
<dbReference type="RefSeq" id="XP_024575351.1">
    <property type="nucleotide sequence ID" value="XM_024724479.1"/>
</dbReference>
<sequence length="107" mass="11695">MDDHCVLLLVYVDDVIGIGSSTELTVHTNSDLKTRFEMTDSGKCTFVLGIDLIDNTDGSVTVCQKRYVDDILKQFEMDDCKAVVCPMDASSRPVPSSLSTKVDAPFA</sequence>